<dbReference type="GO" id="GO:0009318">
    <property type="term" value="C:exodeoxyribonuclease VII complex"/>
    <property type="evidence" value="ECO:0007669"/>
    <property type="project" value="UniProtKB-UniRule"/>
</dbReference>
<comment type="similarity">
    <text evidence="1 6">Belongs to the XseB family.</text>
</comment>
<name>A9KMC0_LACP7</name>
<dbReference type="HAMAP" id="MF_00337">
    <property type="entry name" value="Exonuc_7_S"/>
    <property type="match status" value="1"/>
</dbReference>
<feature type="coiled-coil region" evidence="7">
    <location>
        <begin position="11"/>
        <end position="69"/>
    </location>
</feature>
<dbReference type="STRING" id="357809.Cphy_2513"/>
<dbReference type="PANTHER" id="PTHR34137">
    <property type="entry name" value="EXODEOXYRIBONUCLEASE 7 SMALL SUBUNIT"/>
    <property type="match status" value="1"/>
</dbReference>
<keyword evidence="4 6" id="KW-0378">Hydrolase</keyword>
<accession>A9KMC0</accession>
<keyword evidence="7" id="KW-0175">Coiled coil</keyword>
<sequence>MLLEVKMAGKSKGLEKSLEQLNDILSNLEKEDISLEESFVLYQEGMKLLKQCNESIDKVEKQLMILEEDGE</sequence>
<dbReference type="Proteomes" id="UP000000370">
    <property type="component" value="Chromosome"/>
</dbReference>
<evidence type="ECO:0000256" key="7">
    <source>
        <dbReference type="SAM" id="Coils"/>
    </source>
</evidence>
<dbReference type="Gene3D" id="1.10.287.1040">
    <property type="entry name" value="Exonuclease VII, small subunit"/>
    <property type="match status" value="1"/>
</dbReference>
<dbReference type="eggNOG" id="COG1722">
    <property type="taxonomic scope" value="Bacteria"/>
</dbReference>
<dbReference type="PANTHER" id="PTHR34137:SF1">
    <property type="entry name" value="EXODEOXYRIBONUCLEASE 7 SMALL SUBUNIT"/>
    <property type="match status" value="1"/>
</dbReference>
<dbReference type="InterPro" id="IPR037004">
    <property type="entry name" value="Exonuc_VII_ssu_sf"/>
</dbReference>
<dbReference type="EMBL" id="CP000885">
    <property type="protein sequence ID" value="ABX42874.1"/>
    <property type="molecule type" value="Genomic_DNA"/>
</dbReference>
<dbReference type="GO" id="GO:0008855">
    <property type="term" value="F:exodeoxyribonuclease VII activity"/>
    <property type="evidence" value="ECO:0007669"/>
    <property type="project" value="UniProtKB-UniRule"/>
</dbReference>
<gene>
    <name evidence="6" type="primary">xseB</name>
    <name evidence="8" type="ordered locus">Cphy_2513</name>
</gene>
<evidence type="ECO:0000256" key="4">
    <source>
        <dbReference type="ARBA" id="ARBA00022801"/>
    </source>
</evidence>
<dbReference type="Pfam" id="PF02609">
    <property type="entry name" value="Exonuc_VII_S"/>
    <property type="match status" value="1"/>
</dbReference>
<evidence type="ECO:0000256" key="6">
    <source>
        <dbReference type="HAMAP-Rule" id="MF_00337"/>
    </source>
</evidence>
<evidence type="ECO:0000256" key="5">
    <source>
        <dbReference type="ARBA" id="ARBA00022839"/>
    </source>
</evidence>
<comment type="subunit">
    <text evidence="6">Heterooligomer composed of large and small subunits.</text>
</comment>
<evidence type="ECO:0000256" key="1">
    <source>
        <dbReference type="ARBA" id="ARBA00009998"/>
    </source>
</evidence>
<dbReference type="GO" id="GO:0006308">
    <property type="term" value="P:DNA catabolic process"/>
    <property type="evidence" value="ECO:0007669"/>
    <property type="project" value="UniProtKB-UniRule"/>
</dbReference>
<comment type="function">
    <text evidence="6">Bidirectionally degrades single-stranded DNA into large acid-insoluble oligonucleotides, which are then degraded further into small acid-soluble oligonucleotides.</text>
</comment>
<comment type="catalytic activity">
    <reaction evidence="6">
        <text>Exonucleolytic cleavage in either 5'- to 3'- or 3'- to 5'-direction to yield nucleoside 5'-phosphates.</text>
        <dbReference type="EC" id="3.1.11.6"/>
    </reaction>
</comment>
<keyword evidence="2 6" id="KW-0963">Cytoplasm</keyword>
<dbReference type="HOGENOM" id="CLU_145918_2_3_9"/>
<organism evidence="8 9">
    <name type="scientific">Lachnoclostridium phytofermentans (strain ATCC 700394 / DSM 18823 / ISDg)</name>
    <name type="common">Clostridium phytofermentans</name>
    <dbReference type="NCBI Taxonomy" id="357809"/>
    <lineage>
        <taxon>Bacteria</taxon>
        <taxon>Bacillati</taxon>
        <taxon>Bacillota</taxon>
        <taxon>Clostridia</taxon>
        <taxon>Lachnospirales</taxon>
        <taxon>Lachnospiraceae</taxon>
    </lineage>
</organism>
<keyword evidence="3 6" id="KW-0540">Nuclease</keyword>
<evidence type="ECO:0000256" key="3">
    <source>
        <dbReference type="ARBA" id="ARBA00022722"/>
    </source>
</evidence>
<keyword evidence="5 6" id="KW-0269">Exonuclease</keyword>
<evidence type="ECO:0000313" key="9">
    <source>
        <dbReference type="Proteomes" id="UP000000370"/>
    </source>
</evidence>
<proteinExistence type="inferred from homology"/>
<keyword evidence="9" id="KW-1185">Reference proteome</keyword>
<evidence type="ECO:0000256" key="2">
    <source>
        <dbReference type="ARBA" id="ARBA00022490"/>
    </source>
</evidence>
<dbReference type="SUPFAM" id="SSF116842">
    <property type="entry name" value="XseB-like"/>
    <property type="match status" value="1"/>
</dbReference>
<reference evidence="9" key="1">
    <citation type="submission" date="2007-11" db="EMBL/GenBank/DDBJ databases">
        <title>Complete genome sequence of Clostridium phytofermentans ISDg.</title>
        <authorList>
            <person name="Leschine S.B."/>
            <person name="Warnick T.A."/>
            <person name="Blanchard J.L."/>
            <person name="Schnell D.J."/>
            <person name="Petit E.L."/>
            <person name="LaTouf W.G."/>
            <person name="Copeland A."/>
            <person name="Lucas S."/>
            <person name="Lapidus A."/>
            <person name="Barry K."/>
            <person name="Glavina del Rio T."/>
            <person name="Dalin E."/>
            <person name="Tice H."/>
            <person name="Pitluck S."/>
            <person name="Kiss H."/>
            <person name="Brettin T."/>
            <person name="Bruce D."/>
            <person name="Detter J.C."/>
            <person name="Han C."/>
            <person name="Kuske C."/>
            <person name="Schmutz J."/>
            <person name="Larimer F."/>
            <person name="Land M."/>
            <person name="Hauser L."/>
            <person name="Kyrpides N."/>
            <person name="Kim E.A."/>
            <person name="Richardson P."/>
        </authorList>
    </citation>
    <scope>NUCLEOTIDE SEQUENCE [LARGE SCALE GENOMIC DNA]</scope>
    <source>
        <strain evidence="9">ATCC 700394 / DSM 18823 / ISDg</strain>
    </source>
</reference>
<dbReference type="InterPro" id="IPR003761">
    <property type="entry name" value="Exonuc_VII_S"/>
</dbReference>
<dbReference type="EC" id="3.1.11.6" evidence="6"/>
<dbReference type="GO" id="GO:0005829">
    <property type="term" value="C:cytosol"/>
    <property type="evidence" value="ECO:0007669"/>
    <property type="project" value="TreeGrafter"/>
</dbReference>
<dbReference type="NCBIfam" id="TIGR01280">
    <property type="entry name" value="xseB"/>
    <property type="match status" value="1"/>
</dbReference>
<dbReference type="AlphaFoldDB" id="A9KMC0"/>
<protein>
    <recommendedName>
        <fullName evidence="6">Exodeoxyribonuclease 7 small subunit</fullName>
        <ecNumber evidence="6">3.1.11.6</ecNumber>
    </recommendedName>
    <alternativeName>
        <fullName evidence="6">Exodeoxyribonuclease VII small subunit</fullName>
        <shortName evidence="6">Exonuclease VII small subunit</shortName>
    </alternativeName>
</protein>
<dbReference type="KEGG" id="cpy:Cphy_2513"/>
<comment type="subcellular location">
    <subcellularLocation>
        <location evidence="6">Cytoplasm</location>
    </subcellularLocation>
</comment>
<dbReference type="PIRSF" id="PIRSF006488">
    <property type="entry name" value="Exonuc_VII_S"/>
    <property type="match status" value="1"/>
</dbReference>
<evidence type="ECO:0000313" key="8">
    <source>
        <dbReference type="EMBL" id="ABX42874.1"/>
    </source>
</evidence>